<reference evidence="3 4" key="1">
    <citation type="journal article" date="2013" name="Genome Announc.">
        <title>Genome sequences for three denitrifying bacterial strains isolated from a uranium- and nitrate-contaminated subsurface environment.</title>
        <authorList>
            <person name="Venkatramanan R."/>
            <person name="Prakash O."/>
            <person name="Woyke T."/>
            <person name="Chain P."/>
            <person name="Goodwin L.A."/>
            <person name="Watson D."/>
            <person name="Brooks S."/>
            <person name="Kostka J.E."/>
            <person name="Green S.J."/>
        </authorList>
    </citation>
    <scope>NUCLEOTIDE SEQUENCE [LARGE SCALE GENOMIC DNA]</scope>
    <source>
        <strain evidence="3 4">1NES1</strain>
    </source>
</reference>
<feature type="transmembrane region" description="Helical" evidence="1">
    <location>
        <begin position="83"/>
        <end position="103"/>
    </location>
</feature>
<dbReference type="Proteomes" id="UP000005952">
    <property type="component" value="Chromosome"/>
</dbReference>
<dbReference type="AlphaFoldDB" id="N0B8T8"/>
<evidence type="ECO:0000313" key="4">
    <source>
        <dbReference type="Proteomes" id="UP000005952"/>
    </source>
</evidence>
<gene>
    <name evidence="3" type="ORF">HYPDE_38918</name>
</gene>
<accession>N0B8T8</accession>
<dbReference type="STRING" id="670307.HYPDE_38918"/>
<organism evidence="3 4">
    <name type="scientific">Hyphomicrobium denitrificans 1NES1</name>
    <dbReference type="NCBI Taxonomy" id="670307"/>
    <lineage>
        <taxon>Bacteria</taxon>
        <taxon>Pseudomonadati</taxon>
        <taxon>Pseudomonadota</taxon>
        <taxon>Alphaproteobacteria</taxon>
        <taxon>Hyphomicrobiales</taxon>
        <taxon>Hyphomicrobiaceae</taxon>
        <taxon>Hyphomicrobium</taxon>
    </lineage>
</organism>
<evidence type="ECO:0000256" key="1">
    <source>
        <dbReference type="SAM" id="Phobius"/>
    </source>
</evidence>
<sequence length="367" mass="41861">MNLSLKQPLRAESRAELDQRGARVAAGMPGVMPESQKQRVRRLAAHCQKYRGSVPRHAIQQLITTLVPLALIVAAMFATVEHAYWMTLLLAIPAAGLLVRAFIIQHDCGHGSFFSSRLLNDFVGRCMSVLTFAPYGLWRREHAQHHATSGNLDRRGAGDIDTFTVSEYLQLSPLQKLRYRLYRHPLFLFGIGVPAYFVILQRLPWVHALPARETWRSVVGLNIGLIAFYLPLFYFLGWSNVLWVGLPVLHIASAAGGWLFFIQHQFEETTWDRAEGWDFQVAALLGSSYYKLPRVLNWFTGNIGLHHVHHLNSMIPNYRLMACLDASPELQAINRLTLRDSIKCAQLKLWDETKRRLIRFDELPATQ</sequence>
<feature type="transmembrane region" description="Helical" evidence="1">
    <location>
        <begin position="241"/>
        <end position="261"/>
    </location>
</feature>
<dbReference type="eggNOG" id="COG3239">
    <property type="taxonomic scope" value="Bacteria"/>
</dbReference>
<protein>
    <submittedName>
        <fullName evidence="3">Fatty acid desaturase</fullName>
    </submittedName>
</protein>
<name>N0B8T8_9HYPH</name>
<proteinExistence type="predicted"/>
<keyword evidence="1" id="KW-1133">Transmembrane helix</keyword>
<keyword evidence="4" id="KW-1185">Reference proteome</keyword>
<dbReference type="InterPro" id="IPR012171">
    <property type="entry name" value="Fatty_acid_desaturase"/>
</dbReference>
<feature type="domain" description="Fatty acid desaturase" evidence="2">
    <location>
        <begin position="85"/>
        <end position="325"/>
    </location>
</feature>
<dbReference type="EMBL" id="CP005587">
    <property type="protein sequence ID" value="AGK59453.1"/>
    <property type="molecule type" value="Genomic_DNA"/>
</dbReference>
<dbReference type="Pfam" id="PF00487">
    <property type="entry name" value="FA_desaturase"/>
    <property type="match status" value="1"/>
</dbReference>
<evidence type="ECO:0000313" key="3">
    <source>
        <dbReference type="EMBL" id="AGK59453.1"/>
    </source>
</evidence>
<dbReference type="PANTHER" id="PTHR19353:SF73">
    <property type="entry name" value="FATTY ACID DESATURASE"/>
    <property type="match status" value="1"/>
</dbReference>
<keyword evidence="1" id="KW-0472">Membrane</keyword>
<feature type="transmembrane region" description="Helical" evidence="1">
    <location>
        <begin position="186"/>
        <end position="203"/>
    </location>
</feature>
<dbReference type="PANTHER" id="PTHR19353">
    <property type="entry name" value="FATTY ACID DESATURASE 2"/>
    <property type="match status" value="1"/>
</dbReference>
<dbReference type="CDD" id="cd03507">
    <property type="entry name" value="Delta12-FADS-like"/>
    <property type="match status" value="1"/>
</dbReference>
<dbReference type="GO" id="GO:0016717">
    <property type="term" value="F:oxidoreductase activity, acting on paired donors, with oxidation of a pair of donors resulting in the reduction of molecular oxygen to two molecules of water"/>
    <property type="evidence" value="ECO:0007669"/>
    <property type="project" value="TreeGrafter"/>
</dbReference>
<feature type="transmembrane region" description="Helical" evidence="1">
    <location>
        <begin position="58"/>
        <end position="77"/>
    </location>
</feature>
<dbReference type="GO" id="GO:0006629">
    <property type="term" value="P:lipid metabolic process"/>
    <property type="evidence" value="ECO:0007669"/>
    <property type="project" value="InterPro"/>
</dbReference>
<dbReference type="HOGENOM" id="CLU_043118_0_0_5"/>
<feature type="transmembrane region" description="Helical" evidence="1">
    <location>
        <begin position="215"/>
        <end position="234"/>
    </location>
</feature>
<keyword evidence="1" id="KW-0812">Transmembrane</keyword>
<dbReference type="KEGG" id="hdt:HYPDE_38918"/>
<dbReference type="GO" id="GO:0016020">
    <property type="term" value="C:membrane"/>
    <property type="evidence" value="ECO:0007669"/>
    <property type="project" value="TreeGrafter"/>
</dbReference>
<evidence type="ECO:0000259" key="2">
    <source>
        <dbReference type="Pfam" id="PF00487"/>
    </source>
</evidence>
<dbReference type="InterPro" id="IPR005804">
    <property type="entry name" value="FA_desaturase_dom"/>
</dbReference>